<evidence type="ECO:0000259" key="9">
    <source>
        <dbReference type="Pfam" id="PF00441"/>
    </source>
</evidence>
<dbReference type="GO" id="GO:0003995">
    <property type="term" value="F:acyl-CoA dehydrogenase activity"/>
    <property type="evidence" value="ECO:0007669"/>
    <property type="project" value="InterPro"/>
</dbReference>
<protein>
    <submittedName>
        <fullName evidence="13">Acyl-CoA dehydrogenase</fullName>
    </submittedName>
</protein>
<dbReference type="Pfam" id="PF02770">
    <property type="entry name" value="Acyl-CoA_dh_M"/>
    <property type="match status" value="1"/>
</dbReference>
<evidence type="ECO:0000256" key="3">
    <source>
        <dbReference type="ARBA" id="ARBA00022630"/>
    </source>
</evidence>
<reference evidence="13 14" key="1">
    <citation type="journal article" date="2011" name="J. Bacteriol.">
        <title>Genome sequence of the halotolerant marine bacterium Myxococcus fulvus HW-1.</title>
        <authorList>
            <person name="Li Z.F."/>
            <person name="Li X."/>
            <person name="Liu H."/>
            <person name="Liu X."/>
            <person name="Han K."/>
            <person name="Wu Z.H."/>
            <person name="Hu W."/>
            <person name="Li F.F."/>
            <person name="Li Y.Z."/>
        </authorList>
    </citation>
    <scope>NUCLEOTIDE SEQUENCE [LARGE SCALE GENOMIC DNA]</scope>
    <source>
        <strain evidence="14">ATCC BAA-855 / HW-1</strain>
    </source>
</reference>
<gene>
    <name evidence="13" type="ordered locus">LILAB_35560</name>
</gene>
<dbReference type="InterPro" id="IPR037069">
    <property type="entry name" value="AcylCoA_DH/ox_N_sf"/>
</dbReference>
<comment type="similarity">
    <text evidence="2 7">Belongs to the acyl-CoA dehydrogenase family.</text>
</comment>
<dbReference type="STRING" id="483219.LILAB_35560"/>
<evidence type="ECO:0000313" key="13">
    <source>
        <dbReference type="EMBL" id="AEI68993.1"/>
    </source>
</evidence>
<dbReference type="Proteomes" id="UP000000488">
    <property type="component" value="Chromosome"/>
</dbReference>
<dbReference type="HOGENOM" id="CLU_018204_3_3_7"/>
<dbReference type="InterPro" id="IPR049426">
    <property type="entry name" value="Acyl-CoA-dh-like_C"/>
</dbReference>
<comment type="cofactor">
    <cofactor evidence="1 7">
        <name>FAD</name>
        <dbReference type="ChEBI" id="CHEBI:57692"/>
    </cofactor>
</comment>
<evidence type="ECO:0000313" key="14">
    <source>
        <dbReference type="Proteomes" id="UP000000488"/>
    </source>
</evidence>
<dbReference type="PANTHER" id="PTHR43884">
    <property type="entry name" value="ACYL-COA DEHYDROGENASE"/>
    <property type="match status" value="1"/>
</dbReference>
<dbReference type="Gene3D" id="2.40.110.10">
    <property type="entry name" value="Butyryl-CoA Dehydrogenase, subunit A, domain 2"/>
    <property type="match status" value="1"/>
</dbReference>
<dbReference type="Gene3D" id="1.20.140.10">
    <property type="entry name" value="Butyryl-CoA Dehydrogenase, subunit A, domain 3"/>
    <property type="match status" value="2"/>
</dbReference>
<dbReference type="FunFam" id="2.40.110.10:FF:000001">
    <property type="entry name" value="Acyl-CoA dehydrogenase, mitochondrial"/>
    <property type="match status" value="1"/>
</dbReference>
<organism evidence="13 14">
    <name type="scientific">Myxococcus fulvus (strain ATCC BAA-855 / HW-1)</name>
    <dbReference type="NCBI Taxonomy" id="483219"/>
    <lineage>
        <taxon>Bacteria</taxon>
        <taxon>Pseudomonadati</taxon>
        <taxon>Myxococcota</taxon>
        <taxon>Myxococcia</taxon>
        <taxon>Myxococcales</taxon>
        <taxon>Cystobacterineae</taxon>
        <taxon>Myxococcaceae</taxon>
        <taxon>Myxococcus</taxon>
    </lineage>
</organism>
<dbReference type="SUPFAM" id="SSF56645">
    <property type="entry name" value="Acyl-CoA dehydrogenase NM domain-like"/>
    <property type="match status" value="1"/>
</dbReference>
<evidence type="ECO:0000259" key="10">
    <source>
        <dbReference type="Pfam" id="PF02770"/>
    </source>
</evidence>
<feature type="domain" description="Acyl-CoA dehydrogenase-like C-terminal" evidence="12">
    <location>
        <begin position="470"/>
        <end position="567"/>
    </location>
</feature>
<sequence length="650" mass="69810">MDVSKAASQQALAPGGAFLFEEVGSARILTPETFTEEQRLFFKTALQFSREQVLPLSERIEAKDNALLRQLLRQAGELGLLSVDIPEAYGGTGLDKTTSLLLAEAMSLNGSWSVTFGAHTGIGTLPIVWFGNAAQKARYLPKLATGEWVAAYALTEQGSGSDALGAKTKAVLSHDGKHWILNGSKLYITNAAFADVFVVFAKVDGDRFTGFIVEKDTPGLTVGPEEHKMGIRGSSTCPLYFEDARVPVENQLGEVGKGHKIAFNILNYGRLKLGAGVLGGMKLQLQNALRFTQERKQFGAPIVQFPLSREKLARMAALVYAVESMTYRTAGLVDARLEQGDKAAADHEARLLAAVEEYAIESSIMKVHGSESFGQLVDDAVQLHGGAGYIEEYPVERSYRDARINRIFEGTNEINRMLITGMLLKRAVKGELPLFAMAGDVAEALSRGERPPARVRDALAPEEVAAEAAKHLALHGLRIAAETFGTELEQHQEVLAALSDVVMDAFALDSMVTRTRQAAASGGALDPVRVAMTRLYALDAIPRAYDRTRRALCSTLKGDALTTELKRLATLDVFTPYDPAALRETVVAALESASADGSHGARAPAAIPSGGAGRAGRSQAPSAVRCPVRHCGVPPRPPHQARQGNPRESG</sequence>
<dbReference type="InterPro" id="IPR013786">
    <property type="entry name" value="AcylCoA_DH/ox_N"/>
</dbReference>
<dbReference type="Pfam" id="PF00441">
    <property type="entry name" value="Acyl-CoA_dh_1"/>
    <property type="match status" value="1"/>
</dbReference>
<dbReference type="KEGG" id="mfu:LILAB_35560"/>
<keyword evidence="4 7" id="KW-0274">FAD</keyword>
<evidence type="ECO:0000256" key="4">
    <source>
        <dbReference type="ARBA" id="ARBA00022827"/>
    </source>
</evidence>
<dbReference type="GO" id="GO:0050660">
    <property type="term" value="F:flavin adenine dinucleotide binding"/>
    <property type="evidence" value="ECO:0007669"/>
    <property type="project" value="InterPro"/>
</dbReference>
<dbReference type="AlphaFoldDB" id="F8CLV7"/>
<dbReference type="InterPro" id="IPR009100">
    <property type="entry name" value="AcylCoA_DH/oxidase_NM_dom_sf"/>
</dbReference>
<accession>F8CLV7</accession>
<dbReference type="InterPro" id="IPR006091">
    <property type="entry name" value="Acyl-CoA_Oxase/DH_mid-dom"/>
</dbReference>
<dbReference type="eggNOG" id="COG1960">
    <property type="taxonomic scope" value="Bacteria"/>
</dbReference>
<evidence type="ECO:0000256" key="5">
    <source>
        <dbReference type="ARBA" id="ARBA00023002"/>
    </source>
</evidence>
<dbReference type="FunFam" id="1.20.140.10:FF:000019">
    <property type="entry name" value="Acyl-CoA dehydrogenase"/>
    <property type="match status" value="1"/>
</dbReference>
<keyword evidence="5 7" id="KW-0560">Oxidoreductase</keyword>
<dbReference type="Gene3D" id="1.10.540.10">
    <property type="entry name" value="Acyl-CoA dehydrogenase/oxidase, N-terminal domain"/>
    <property type="match status" value="1"/>
</dbReference>
<dbReference type="InterPro" id="IPR036250">
    <property type="entry name" value="AcylCo_DH-like_C"/>
</dbReference>
<dbReference type="PROSITE" id="PS00072">
    <property type="entry name" value="ACYL_COA_DH_1"/>
    <property type="match status" value="1"/>
</dbReference>
<keyword evidence="3 7" id="KW-0285">Flavoprotein</keyword>
<dbReference type="PANTHER" id="PTHR43884:SF12">
    <property type="entry name" value="ISOVALERYL-COA DEHYDROGENASE, MITOCHONDRIAL-RELATED"/>
    <property type="match status" value="1"/>
</dbReference>
<proteinExistence type="inferred from homology"/>
<evidence type="ECO:0000259" key="11">
    <source>
        <dbReference type="Pfam" id="PF02771"/>
    </source>
</evidence>
<dbReference type="InterPro" id="IPR006089">
    <property type="entry name" value="Acyl-CoA_DH_CS"/>
</dbReference>
<evidence type="ECO:0000259" key="12">
    <source>
        <dbReference type="Pfam" id="PF21263"/>
    </source>
</evidence>
<dbReference type="PROSITE" id="PS00073">
    <property type="entry name" value="ACYL_COA_DH_2"/>
    <property type="match status" value="1"/>
</dbReference>
<evidence type="ECO:0000256" key="7">
    <source>
        <dbReference type="RuleBase" id="RU362125"/>
    </source>
</evidence>
<dbReference type="EMBL" id="CP002830">
    <property type="protein sequence ID" value="AEI68993.1"/>
    <property type="molecule type" value="Genomic_DNA"/>
</dbReference>
<dbReference type="InterPro" id="IPR046373">
    <property type="entry name" value="Acyl-CoA_Oxase/DH_mid-dom_sf"/>
</dbReference>
<feature type="region of interest" description="Disordered" evidence="8">
    <location>
        <begin position="594"/>
        <end position="650"/>
    </location>
</feature>
<comment type="catalytic activity">
    <reaction evidence="6">
        <text>a 2,3-saturated acyl-CoA + A = a 2,3-dehydroacyl-CoA + AH2</text>
        <dbReference type="Rhea" id="RHEA:48608"/>
        <dbReference type="ChEBI" id="CHEBI:13193"/>
        <dbReference type="ChEBI" id="CHEBI:17499"/>
        <dbReference type="ChEBI" id="CHEBI:60015"/>
        <dbReference type="ChEBI" id="CHEBI:65111"/>
    </reaction>
</comment>
<dbReference type="Pfam" id="PF21263">
    <property type="entry name" value="Acyl-CoA-dh_C"/>
    <property type="match status" value="1"/>
</dbReference>
<feature type="domain" description="Acyl-CoA dehydrogenase/oxidase N-terminal" evidence="11">
    <location>
        <begin position="35"/>
        <end position="147"/>
    </location>
</feature>
<dbReference type="FunFam" id="1.10.540.10:FF:000001">
    <property type="entry name" value="Very long-chain-specific acyl-CoA dehydrogenase, mitochondrial"/>
    <property type="match status" value="1"/>
</dbReference>
<evidence type="ECO:0000256" key="2">
    <source>
        <dbReference type="ARBA" id="ARBA00009347"/>
    </source>
</evidence>
<name>F8CLV7_MYXFH</name>
<feature type="domain" description="Acyl-CoA oxidase/dehydrogenase middle" evidence="10">
    <location>
        <begin position="151"/>
        <end position="243"/>
    </location>
</feature>
<evidence type="ECO:0000256" key="1">
    <source>
        <dbReference type="ARBA" id="ARBA00001974"/>
    </source>
</evidence>
<dbReference type="InterPro" id="IPR009075">
    <property type="entry name" value="AcylCo_DH/oxidase_C"/>
</dbReference>
<feature type="compositionally biased region" description="Low complexity" evidence="8">
    <location>
        <begin position="600"/>
        <end position="623"/>
    </location>
</feature>
<dbReference type="SUPFAM" id="SSF47203">
    <property type="entry name" value="Acyl-CoA dehydrogenase C-terminal domain-like"/>
    <property type="match status" value="1"/>
</dbReference>
<evidence type="ECO:0000256" key="6">
    <source>
        <dbReference type="ARBA" id="ARBA00052546"/>
    </source>
</evidence>
<feature type="domain" description="Acyl-CoA dehydrogenase/oxidase C-terminal" evidence="9">
    <location>
        <begin position="256"/>
        <end position="420"/>
    </location>
</feature>
<dbReference type="Pfam" id="PF02771">
    <property type="entry name" value="Acyl-CoA_dh_N"/>
    <property type="match status" value="1"/>
</dbReference>
<evidence type="ECO:0000256" key="8">
    <source>
        <dbReference type="SAM" id="MobiDB-lite"/>
    </source>
</evidence>